<name>A0A845I4R1_9BURK</name>
<protein>
    <submittedName>
        <fullName evidence="4">DUF4124 domain-containing protein</fullName>
    </submittedName>
</protein>
<comment type="caution">
    <text evidence="4">The sequence shown here is derived from an EMBL/GenBank/DDBJ whole genome shotgun (WGS) entry which is preliminary data.</text>
</comment>
<keyword evidence="2" id="KW-0732">Signal</keyword>
<feature type="domain" description="DUF4124" evidence="3">
    <location>
        <begin position="21"/>
        <end position="72"/>
    </location>
</feature>
<organism evidence="4 5">
    <name type="scientific">Duganella fentianensis</name>
    <dbReference type="NCBI Taxonomy" id="2692177"/>
    <lineage>
        <taxon>Bacteria</taxon>
        <taxon>Pseudomonadati</taxon>
        <taxon>Pseudomonadota</taxon>
        <taxon>Betaproteobacteria</taxon>
        <taxon>Burkholderiales</taxon>
        <taxon>Oxalobacteraceae</taxon>
        <taxon>Telluria group</taxon>
        <taxon>Duganella</taxon>
    </lineage>
</organism>
<feature type="compositionally biased region" description="Basic and acidic residues" evidence="1">
    <location>
        <begin position="84"/>
        <end position="108"/>
    </location>
</feature>
<dbReference type="InterPro" id="IPR025392">
    <property type="entry name" value="DUF4124"/>
</dbReference>
<accession>A0A845I4R1</accession>
<evidence type="ECO:0000313" key="5">
    <source>
        <dbReference type="Proteomes" id="UP000444316"/>
    </source>
</evidence>
<evidence type="ECO:0000313" key="4">
    <source>
        <dbReference type="EMBL" id="MYN45968.1"/>
    </source>
</evidence>
<reference evidence="4" key="1">
    <citation type="submission" date="2019-12" db="EMBL/GenBank/DDBJ databases">
        <title>Novel species isolated from a subtropical stream in China.</title>
        <authorList>
            <person name="Lu H."/>
        </authorList>
    </citation>
    <scope>NUCLEOTIDE SEQUENCE [LARGE SCALE GENOMIC DNA]</scope>
    <source>
        <strain evidence="4">FT93W</strain>
    </source>
</reference>
<evidence type="ECO:0000256" key="1">
    <source>
        <dbReference type="SAM" id="MobiDB-lite"/>
    </source>
</evidence>
<sequence length="154" mass="16787">MNGIIMYLPHLVALLGCLSACAAYAQTESPAVHRCAQDGKISYTDQPCPQGAQTTTLAVPPAPPADPASAADLARQAALAEQLRQQREKRAAREEREDQRASHAARQYREKCARLQRAQRWAAEYASHAPVAQREAAQLKAKRAAQALAQECSR</sequence>
<dbReference type="Pfam" id="PF13511">
    <property type="entry name" value="DUF4124"/>
    <property type="match status" value="1"/>
</dbReference>
<evidence type="ECO:0000256" key="2">
    <source>
        <dbReference type="SAM" id="SignalP"/>
    </source>
</evidence>
<dbReference type="Proteomes" id="UP000444316">
    <property type="component" value="Unassembled WGS sequence"/>
</dbReference>
<dbReference type="AlphaFoldDB" id="A0A845I4R1"/>
<feature type="chain" id="PRO_5032587698" evidence="2">
    <location>
        <begin position="26"/>
        <end position="154"/>
    </location>
</feature>
<keyword evidence="5" id="KW-1185">Reference proteome</keyword>
<feature type="compositionally biased region" description="Low complexity" evidence="1">
    <location>
        <begin position="67"/>
        <end position="83"/>
    </location>
</feature>
<dbReference type="EMBL" id="WWCL01000002">
    <property type="protein sequence ID" value="MYN45968.1"/>
    <property type="molecule type" value="Genomic_DNA"/>
</dbReference>
<feature type="signal peptide" evidence="2">
    <location>
        <begin position="1"/>
        <end position="25"/>
    </location>
</feature>
<dbReference type="RefSeq" id="WP_161035502.1">
    <property type="nucleotide sequence ID" value="NZ_WWCL01000002.1"/>
</dbReference>
<feature type="region of interest" description="Disordered" evidence="1">
    <location>
        <begin position="46"/>
        <end position="108"/>
    </location>
</feature>
<evidence type="ECO:0000259" key="3">
    <source>
        <dbReference type="Pfam" id="PF13511"/>
    </source>
</evidence>
<proteinExistence type="predicted"/>
<gene>
    <name evidence="4" type="ORF">GTP23_13010</name>
</gene>